<evidence type="ECO:0000313" key="10">
    <source>
        <dbReference type="RefSeq" id="XP_010501559.1"/>
    </source>
</evidence>
<feature type="region of interest" description="Disordered" evidence="8">
    <location>
        <begin position="36"/>
        <end position="73"/>
    </location>
</feature>
<reference evidence="10" key="2">
    <citation type="submission" date="2025-08" db="UniProtKB">
        <authorList>
            <consortium name="RefSeq"/>
        </authorList>
    </citation>
    <scope>IDENTIFICATION</scope>
    <source>
        <tissue evidence="10">Leaf</tissue>
    </source>
</reference>
<evidence type="ECO:0000256" key="1">
    <source>
        <dbReference type="ARBA" id="ARBA00004613"/>
    </source>
</evidence>
<dbReference type="Proteomes" id="UP000694864">
    <property type="component" value="Chromosome 3"/>
</dbReference>
<sequence>MRGGAKRLILVATFVLFVFISIMNVESRRELGYPKQRLGEDRTNPYDPITPKCDPKNPQKCLPKQPANPYRRGCSKITRCQRDTG</sequence>
<evidence type="ECO:0000256" key="7">
    <source>
        <dbReference type="ARBA" id="ARBA00037228"/>
    </source>
</evidence>
<comment type="subcellular location">
    <subcellularLocation>
        <location evidence="1">Secreted</location>
    </subcellularLocation>
</comment>
<comment type="similarity">
    <text evidence="2">Belongs to the plant rapid alkalinization factor (RALF) family.</text>
</comment>
<reference evidence="9" key="1">
    <citation type="journal article" date="2014" name="Nat. Commun.">
        <title>The emerging biofuel crop Camelina sativa retains a highly undifferentiated hexaploid genome structure.</title>
        <authorList>
            <person name="Kagale S."/>
            <person name="Koh C."/>
            <person name="Nixon J."/>
            <person name="Bollina V."/>
            <person name="Clarke W.E."/>
            <person name="Tuteja R."/>
            <person name="Spillane C."/>
            <person name="Robinson S.J."/>
            <person name="Links M.G."/>
            <person name="Clarke C."/>
            <person name="Higgins E.E."/>
            <person name="Huebert T."/>
            <person name="Sharpe A.G."/>
            <person name="Parkin I.A."/>
        </authorList>
    </citation>
    <scope>NUCLEOTIDE SEQUENCE [LARGE SCALE GENOMIC DNA]</scope>
    <source>
        <strain evidence="9">cv. DH55</strain>
    </source>
</reference>
<dbReference type="RefSeq" id="XP_010501559.1">
    <property type="nucleotide sequence ID" value="XM_010503257.1"/>
</dbReference>
<protein>
    <submittedName>
        <fullName evidence="10">Protein RALF-like 3</fullName>
    </submittedName>
</protein>
<keyword evidence="5" id="KW-0732">Signal</keyword>
<evidence type="ECO:0000256" key="8">
    <source>
        <dbReference type="SAM" id="MobiDB-lite"/>
    </source>
</evidence>
<keyword evidence="4" id="KW-0372">Hormone</keyword>
<comment type="function">
    <text evidence="7">Cell signaling peptide that may regulate plant stress, growth, and development. Mediates a rapid alkalinization of extracellular space by mediating a transient increase in the cytoplasmic Ca(2+) concentration leading to a calcium-dependent signaling events through a cell surface receptor and a concomitant activation of some intracellular mitogen-activated protein kinases.</text>
</comment>
<dbReference type="GeneID" id="104778830"/>
<dbReference type="PANTHER" id="PTHR34270">
    <property type="entry name" value="PROTEIN RALF-LIKE 15-RELATED"/>
    <property type="match status" value="1"/>
</dbReference>
<keyword evidence="3" id="KW-0964">Secreted</keyword>
<organism evidence="9 10">
    <name type="scientific">Camelina sativa</name>
    <name type="common">False flax</name>
    <name type="synonym">Myagrum sativum</name>
    <dbReference type="NCBI Taxonomy" id="90675"/>
    <lineage>
        <taxon>Eukaryota</taxon>
        <taxon>Viridiplantae</taxon>
        <taxon>Streptophyta</taxon>
        <taxon>Embryophyta</taxon>
        <taxon>Tracheophyta</taxon>
        <taxon>Spermatophyta</taxon>
        <taxon>Magnoliopsida</taxon>
        <taxon>eudicotyledons</taxon>
        <taxon>Gunneridae</taxon>
        <taxon>Pentapetalae</taxon>
        <taxon>rosids</taxon>
        <taxon>malvids</taxon>
        <taxon>Brassicales</taxon>
        <taxon>Brassicaceae</taxon>
        <taxon>Camelineae</taxon>
        <taxon>Camelina</taxon>
    </lineage>
</organism>
<dbReference type="Pfam" id="PF05498">
    <property type="entry name" value="RALF"/>
    <property type="match status" value="1"/>
</dbReference>
<evidence type="ECO:0000256" key="6">
    <source>
        <dbReference type="ARBA" id="ARBA00023157"/>
    </source>
</evidence>
<evidence type="ECO:0000256" key="5">
    <source>
        <dbReference type="ARBA" id="ARBA00022729"/>
    </source>
</evidence>
<evidence type="ECO:0000256" key="4">
    <source>
        <dbReference type="ARBA" id="ARBA00022702"/>
    </source>
</evidence>
<evidence type="ECO:0000256" key="2">
    <source>
        <dbReference type="ARBA" id="ARBA00009178"/>
    </source>
</evidence>
<keyword evidence="6" id="KW-1015">Disulfide bond</keyword>
<name>A0ABM0YIT3_CAMSA</name>
<proteinExistence type="inferred from homology"/>
<dbReference type="InterPro" id="IPR008801">
    <property type="entry name" value="RALF"/>
</dbReference>
<dbReference type="PANTHER" id="PTHR34270:SF3">
    <property type="entry name" value="PROTEIN RALF-LIKE 16-RELATED"/>
    <property type="match status" value="1"/>
</dbReference>
<evidence type="ECO:0000313" key="9">
    <source>
        <dbReference type="Proteomes" id="UP000694864"/>
    </source>
</evidence>
<evidence type="ECO:0000256" key="3">
    <source>
        <dbReference type="ARBA" id="ARBA00022525"/>
    </source>
</evidence>
<accession>A0ABM0YIT3</accession>
<gene>
    <name evidence="10" type="primary">LOC104778830</name>
</gene>
<keyword evidence="9" id="KW-1185">Reference proteome</keyword>